<gene>
    <name evidence="2" type="ORF">P171DRAFT_431986</name>
</gene>
<accession>A0A9P4PJF5</accession>
<sequence length="141" mass="15997">MFNNTLATLRLLHAGQVLSDPPRLNPLYLSLGTNAYRIQSQTLGIPDHFGMFSASPPRLQAYEAGKFLLMGFVLLILLFWASFTLAVCWAARIKNFWWIALLFSALIVGTAACLWAACCQRTGRRAPGYVWKDWKVERWTD</sequence>
<keyword evidence="1" id="KW-0472">Membrane</keyword>
<evidence type="ECO:0000256" key="1">
    <source>
        <dbReference type="SAM" id="Phobius"/>
    </source>
</evidence>
<organism evidence="2 3">
    <name type="scientific">Karstenula rhodostoma CBS 690.94</name>
    <dbReference type="NCBI Taxonomy" id="1392251"/>
    <lineage>
        <taxon>Eukaryota</taxon>
        <taxon>Fungi</taxon>
        <taxon>Dikarya</taxon>
        <taxon>Ascomycota</taxon>
        <taxon>Pezizomycotina</taxon>
        <taxon>Dothideomycetes</taxon>
        <taxon>Pleosporomycetidae</taxon>
        <taxon>Pleosporales</taxon>
        <taxon>Massarineae</taxon>
        <taxon>Didymosphaeriaceae</taxon>
        <taxon>Karstenula</taxon>
    </lineage>
</organism>
<feature type="transmembrane region" description="Helical" evidence="1">
    <location>
        <begin position="96"/>
        <end position="117"/>
    </location>
</feature>
<keyword evidence="1" id="KW-1133">Transmembrane helix</keyword>
<evidence type="ECO:0000313" key="3">
    <source>
        <dbReference type="Proteomes" id="UP000799764"/>
    </source>
</evidence>
<proteinExistence type="predicted"/>
<dbReference type="AlphaFoldDB" id="A0A9P4PJF5"/>
<dbReference type="EMBL" id="MU001500">
    <property type="protein sequence ID" value="KAF2445276.1"/>
    <property type="molecule type" value="Genomic_DNA"/>
</dbReference>
<evidence type="ECO:0000313" key="2">
    <source>
        <dbReference type="EMBL" id="KAF2445276.1"/>
    </source>
</evidence>
<dbReference type="Proteomes" id="UP000799764">
    <property type="component" value="Unassembled WGS sequence"/>
</dbReference>
<keyword evidence="1" id="KW-0812">Transmembrane</keyword>
<comment type="caution">
    <text evidence="2">The sequence shown here is derived from an EMBL/GenBank/DDBJ whole genome shotgun (WGS) entry which is preliminary data.</text>
</comment>
<name>A0A9P4PJF5_9PLEO</name>
<reference evidence="2" key="1">
    <citation type="journal article" date="2020" name="Stud. Mycol.">
        <title>101 Dothideomycetes genomes: a test case for predicting lifestyles and emergence of pathogens.</title>
        <authorList>
            <person name="Haridas S."/>
            <person name="Albert R."/>
            <person name="Binder M."/>
            <person name="Bloem J."/>
            <person name="Labutti K."/>
            <person name="Salamov A."/>
            <person name="Andreopoulos B."/>
            <person name="Baker S."/>
            <person name="Barry K."/>
            <person name="Bills G."/>
            <person name="Bluhm B."/>
            <person name="Cannon C."/>
            <person name="Castanera R."/>
            <person name="Culley D."/>
            <person name="Daum C."/>
            <person name="Ezra D."/>
            <person name="Gonzalez J."/>
            <person name="Henrissat B."/>
            <person name="Kuo A."/>
            <person name="Liang C."/>
            <person name="Lipzen A."/>
            <person name="Lutzoni F."/>
            <person name="Magnuson J."/>
            <person name="Mondo S."/>
            <person name="Nolan M."/>
            <person name="Ohm R."/>
            <person name="Pangilinan J."/>
            <person name="Park H.-J."/>
            <person name="Ramirez L."/>
            <person name="Alfaro M."/>
            <person name="Sun H."/>
            <person name="Tritt A."/>
            <person name="Yoshinaga Y."/>
            <person name="Zwiers L.-H."/>
            <person name="Turgeon B."/>
            <person name="Goodwin S."/>
            <person name="Spatafora J."/>
            <person name="Crous P."/>
            <person name="Grigoriev I."/>
        </authorList>
    </citation>
    <scope>NUCLEOTIDE SEQUENCE</scope>
    <source>
        <strain evidence="2">CBS 690.94</strain>
    </source>
</reference>
<dbReference type="OrthoDB" id="5096049at2759"/>
<keyword evidence="3" id="KW-1185">Reference proteome</keyword>
<feature type="transmembrane region" description="Helical" evidence="1">
    <location>
        <begin position="67"/>
        <end position="89"/>
    </location>
</feature>
<protein>
    <submittedName>
        <fullName evidence="2">Uncharacterized protein</fullName>
    </submittedName>
</protein>